<accession>A0A0M9BJS6</accession>
<evidence type="ECO:0000313" key="1">
    <source>
        <dbReference type="EMBL" id="KOY12876.1"/>
    </source>
</evidence>
<dbReference type="EMBL" id="LITU01000083">
    <property type="protein sequence ID" value="KOY12876.1"/>
    <property type="molecule type" value="Genomic_DNA"/>
</dbReference>
<evidence type="ECO:0000313" key="2">
    <source>
        <dbReference type="Proteomes" id="UP000037688"/>
    </source>
</evidence>
<name>A0A0M9BJS6_9BACL</name>
<dbReference type="Proteomes" id="UP000037688">
    <property type="component" value="Unassembled WGS sequence"/>
</dbReference>
<dbReference type="AlphaFoldDB" id="A0A0M9BJS6"/>
<proteinExistence type="predicted"/>
<sequence>MTMIRRHEFTSTLSLFATTLVSTLKDALDPYWDTIYTAETTYANWGNALLTNKKNSSMRFTMCVWAHARGVNIRWGLKNLGSNVASPDLFVNPPVDTDKFMLETPFLCHNGQYNVNYKWSVITNEDILFIHGESLNYPERAYPVRIFLGKCQSLEQEDPAIANKFYGIFPHMPFNTSDNNTADQYDTPRGVVMTSRNGTEYALYNFGTESIPSPGVGSRYYVTPFMVYHPLEGARGEFKGMRSIVFKNSTQHPDGSILDLGNDGKYYVFHVVDQDYPNTDYGRYYHNTNLVTVYGRPKFFHGARLLGGGQRALLFQI</sequence>
<dbReference type="RefSeq" id="WP_053784482.1">
    <property type="nucleotide sequence ID" value="NZ_LITU01000083.1"/>
</dbReference>
<dbReference type="PATRIC" id="fig|1705561.3.peg.6636"/>
<dbReference type="OrthoDB" id="2550144at2"/>
<reference evidence="1 2" key="1">
    <citation type="submission" date="2015-08" db="EMBL/GenBank/DDBJ databases">
        <title>Draft genome sequence of cellulolytic and xylanolytic Paenibacillus sp. A59, isolated from a decaying forest soil from Patagonia, Argentina.</title>
        <authorList>
            <person name="Ghio S."/>
            <person name="Caceres A.M."/>
            <person name="Talia P."/>
            <person name="Grasso D."/>
            <person name="Campos E."/>
        </authorList>
    </citation>
    <scope>NUCLEOTIDE SEQUENCE [LARGE SCALE GENOMIC DNA]</scope>
    <source>
        <strain evidence="1 2">A59</strain>
    </source>
</reference>
<comment type="caution">
    <text evidence="1">The sequence shown here is derived from an EMBL/GenBank/DDBJ whole genome shotgun (WGS) entry which is preliminary data.</text>
</comment>
<gene>
    <name evidence="1" type="ORF">AMS66_31325</name>
</gene>
<organism evidence="1 2">
    <name type="scientific">Paenibacillus xylanivorans</name>
    <dbReference type="NCBI Taxonomy" id="1705561"/>
    <lineage>
        <taxon>Bacteria</taxon>
        <taxon>Bacillati</taxon>
        <taxon>Bacillota</taxon>
        <taxon>Bacilli</taxon>
        <taxon>Bacillales</taxon>
        <taxon>Paenibacillaceae</taxon>
        <taxon>Paenibacillus</taxon>
    </lineage>
</organism>
<protein>
    <submittedName>
        <fullName evidence="1">Uncharacterized protein</fullName>
    </submittedName>
</protein>
<keyword evidence="2" id="KW-1185">Reference proteome</keyword>